<keyword evidence="4" id="KW-0411">Iron-sulfur</keyword>
<keyword evidence="6" id="KW-1185">Reference proteome</keyword>
<gene>
    <name evidence="5" type="ORF">SCF082_LOCUS40310</name>
</gene>
<evidence type="ECO:0000256" key="1">
    <source>
        <dbReference type="ARBA" id="ARBA00022714"/>
    </source>
</evidence>
<dbReference type="PANTHER" id="PTHR23426">
    <property type="entry name" value="FERREDOXIN/ADRENODOXIN"/>
    <property type="match status" value="1"/>
</dbReference>
<dbReference type="Gene3D" id="3.10.20.30">
    <property type="match status" value="1"/>
</dbReference>
<organism evidence="5 6">
    <name type="scientific">Durusdinium trenchii</name>
    <dbReference type="NCBI Taxonomy" id="1381693"/>
    <lineage>
        <taxon>Eukaryota</taxon>
        <taxon>Sar</taxon>
        <taxon>Alveolata</taxon>
        <taxon>Dinophyceae</taxon>
        <taxon>Suessiales</taxon>
        <taxon>Symbiodiniaceae</taxon>
        <taxon>Durusdinium</taxon>
    </lineage>
</organism>
<dbReference type="EMBL" id="CAXAMM010039241">
    <property type="protein sequence ID" value="CAK9085064.1"/>
    <property type="molecule type" value="Genomic_DNA"/>
</dbReference>
<reference evidence="5 6" key="1">
    <citation type="submission" date="2024-02" db="EMBL/GenBank/DDBJ databases">
        <authorList>
            <person name="Chen Y."/>
            <person name="Shah S."/>
            <person name="Dougan E. K."/>
            <person name="Thang M."/>
            <person name="Chan C."/>
        </authorList>
    </citation>
    <scope>NUCLEOTIDE SEQUENCE [LARGE SCALE GENOMIC DNA]</scope>
</reference>
<dbReference type="Proteomes" id="UP001642464">
    <property type="component" value="Unassembled WGS sequence"/>
</dbReference>
<evidence type="ECO:0000256" key="2">
    <source>
        <dbReference type="ARBA" id="ARBA00022723"/>
    </source>
</evidence>
<dbReference type="InterPro" id="IPR012675">
    <property type="entry name" value="Beta-grasp_dom_sf"/>
</dbReference>
<comment type="caution">
    <text evidence="5">The sequence shown here is derived from an EMBL/GenBank/DDBJ whole genome shotgun (WGS) entry which is preliminary data.</text>
</comment>
<dbReference type="PANTHER" id="PTHR23426:SF67">
    <property type="entry name" value="2FE-2S FERREDOXIN-TYPE DOMAIN-CONTAINING PROTEIN"/>
    <property type="match status" value="1"/>
</dbReference>
<keyword evidence="3" id="KW-0408">Iron</keyword>
<evidence type="ECO:0000256" key="4">
    <source>
        <dbReference type="ARBA" id="ARBA00023014"/>
    </source>
</evidence>
<dbReference type="SUPFAM" id="SSF54292">
    <property type="entry name" value="2Fe-2S ferredoxin-like"/>
    <property type="match status" value="1"/>
</dbReference>
<keyword evidence="2" id="KW-0479">Metal-binding</keyword>
<evidence type="ECO:0000313" key="5">
    <source>
        <dbReference type="EMBL" id="CAK9085064.1"/>
    </source>
</evidence>
<name>A0ABP0Q9Z5_9DINO</name>
<dbReference type="PRINTS" id="PR00355">
    <property type="entry name" value="ADRENODOXIN"/>
</dbReference>
<accession>A0ABP0Q9Z5</accession>
<evidence type="ECO:0008006" key="7">
    <source>
        <dbReference type="Google" id="ProtNLM"/>
    </source>
</evidence>
<dbReference type="InterPro" id="IPR001055">
    <property type="entry name" value="Adrenodoxin-like"/>
</dbReference>
<protein>
    <recommendedName>
        <fullName evidence="7">Ferredoxin</fullName>
    </recommendedName>
</protein>
<evidence type="ECO:0000313" key="6">
    <source>
        <dbReference type="Proteomes" id="UP001642464"/>
    </source>
</evidence>
<proteinExistence type="predicted"/>
<keyword evidence="1" id="KW-0001">2Fe-2S</keyword>
<evidence type="ECO:0000256" key="3">
    <source>
        <dbReference type="ARBA" id="ARBA00023004"/>
    </source>
</evidence>
<dbReference type="InterPro" id="IPR036010">
    <property type="entry name" value="2Fe-2S_ferredoxin-like_sf"/>
</dbReference>
<sequence>MASPPMRAFLFQLWHRSVAPLKTHTRGFGLPRRRLECRFFSTGGPGQTDHDRARAFVLERGYTPAIADGIMAALKSPGAGIPQGRLYATVQEMAGRWEVGEDAGLHSLAKSVEQELHLQEGKRLVRFHVQPPEGEPFECEGFEGMSLKGRRAILLSMHGSEDIAEYGSGEGASLLKEYIECACSGVMACSTCHVYLDASSFKALGPADEAEEDMIELAFEPAETSRLGCQLRLSSQLEGMTVTIPGGANNMFDHIPFE</sequence>